<feature type="domain" description="DUF4168" evidence="2">
    <location>
        <begin position="79"/>
        <end position="161"/>
    </location>
</feature>
<dbReference type="Proteomes" id="UP000000759">
    <property type="component" value="Chromosome 1"/>
</dbReference>
<dbReference type="KEGG" id="pti:PHATRDRAFT_43124"/>
<keyword evidence="4" id="KW-1185">Reference proteome</keyword>
<proteinExistence type="predicted"/>
<dbReference type="InParanoid" id="B7FQQ3"/>
<dbReference type="Pfam" id="PF13767">
    <property type="entry name" value="DUF4168"/>
    <property type="match status" value="2"/>
</dbReference>
<gene>
    <name evidence="3" type="ORF">PHATRDRAFT_43124</name>
</gene>
<dbReference type="eggNOG" id="ENOG502S9ES">
    <property type="taxonomic scope" value="Eukaryota"/>
</dbReference>
<dbReference type="OrthoDB" id="41889at2759"/>
<evidence type="ECO:0000313" key="4">
    <source>
        <dbReference type="Proteomes" id="UP000000759"/>
    </source>
</evidence>
<dbReference type="InterPro" id="IPR025433">
    <property type="entry name" value="DUF4168"/>
</dbReference>
<dbReference type="GeneID" id="7196894"/>
<feature type="signal peptide" evidence="1">
    <location>
        <begin position="1"/>
        <end position="24"/>
    </location>
</feature>
<reference evidence="3 4" key="1">
    <citation type="journal article" date="2008" name="Nature">
        <title>The Phaeodactylum genome reveals the evolutionary history of diatom genomes.</title>
        <authorList>
            <person name="Bowler C."/>
            <person name="Allen A.E."/>
            <person name="Badger J.H."/>
            <person name="Grimwood J."/>
            <person name="Jabbari K."/>
            <person name="Kuo A."/>
            <person name="Maheswari U."/>
            <person name="Martens C."/>
            <person name="Maumus F."/>
            <person name="Otillar R.P."/>
            <person name="Rayko E."/>
            <person name="Salamov A."/>
            <person name="Vandepoele K."/>
            <person name="Beszteri B."/>
            <person name="Gruber A."/>
            <person name="Heijde M."/>
            <person name="Katinka M."/>
            <person name="Mock T."/>
            <person name="Valentin K."/>
            <person name="Verret F."/>
            <person name="Berges J.A."/>
            <person name="Brownlee C."/>
            <person name="Cadoret J.P."/>
            <person name="Chiovitti A."/>
            <person name="Choi C.J."/>
            <person name="Coesel S."/>
            <person name="De Martino A."/>
            <person name="Detter J.C."/>
            <person name="Durkin C."/>
            <person name="Falciatore A."/>
            <person name="Fournet J."/>
            <person name="Haruta M."/>
            <person name="Huysman M.J."/>
            <person name="Jenkins B.D."/>
            <person name="Jiroutova K."/>
            <person name="Jorgensen R.E."/>
            <person name="Joubert Y."/>
            <person name="Kaplan A."/>
            <person name="Kroger N."/>
            <person name="Kroth P.G."/>
            <person name="La Roche J."/>
            <person name="Lindquist E."/>
            <person name="Lommer M."/>
            <person name="Martin-Jezequel V."/>
            <person name="Lopez P.J."/>
            <person name="Lucas S."/>
            <person name="Mangogna M."/>
            <person name="McGinnis K."/>
            <person name="Medlin L.K."/>
            <person name="Montsant A."/>
            <person name="Oudot-Le Secq M.P."/>
            <person name="Napoli C."/>
            <person name="Obornik M."/>
            <person name="Parker M.S."/>
            <person name="Petit J.L."/>
            <person name="Porcel B.M."/>
            <person name="Poulsen N."/>
            <person name="Robison M."/>
            <person name="Rychlewski L."/>
            <person name="Rynearson T.A."/>
            <person name="Schmutz J."/>
            <person name="Shapiro H."/>
            <person name="Siaut M."/>
            <person name="Stanley M."/>
            <person name="Sussman M.R."/>
            <person name="Taylor A.R."/>
            <person name="Vardi A."/>
            <person name="von Dassow P."/>
            <person name="Vyverman W."/>
            <person name="Willis A."/>
            <person name="Wyrwicz L.S."/>
            <person name="Rokhsar D.S."/>
            <person name="Weissenbach J."/>
            <person name="Armbrust E.V."/>
            <person name="Green B.R."/>
            <person name="Van de Peer Y."/>
            <person name="Grigoriev I.V."/>
        </authorList>
    </citation>
    <scope>NUCLEOTIDE SEQUENCE [LARGE SCALE GENOMIC DNA]</scope>
    <source>
        <strain evidence="3 4">CCAP 1055/1</strain>
    </source>
</reference>
<evidence type="ECO:0000259" key="2">
    <source>
        <dbReference type="Pfam" id="PF13767"/>
    </source>
</evidence>
<dbReference type="PaxDb" id="2850-Phatr43124"/>
<organism evidence="3 4">
    <name type="scientific">Phaeodactylum tricornutum (strain CCAP 1055/1)</name>
    <dbReference type="NCBI Taxonomy" id="556484"/>
    <lineage>
        <taxon>Eukaryota</taxon>
        <taxon>Sar</taxon>
        <taxon>Stramenopiles</taxon>
        <taxon>Ochrophyta</taxon>
        <taxon>Bacillariophyta</taxon>
        <taxon>Bacillariophyceae</taxon>
        <taxon>Bacillariophycidae</taxon>
        <taxon>Naviculales</taxon>
        <taxon>Phaeodactylaceae</taxon>
        <taxon>Phaeodactylum</taxon>
    </lineage>
</organism>
<evidence type="ECO:0000256" key="1">
    <source>
        <dbReference type="SAM" id="SignalP"/>
    </source>
</evidence>
<dbReference type="EMBL" id="CM000605">
    <property type="protein sequence ID" value="EEC51372.1"/>
    <property type="molecule type" value="Genomic_DNA"/>
</dbReference>
<name>B7FQQ3_PHATC</name>
<reference evidence="4" key="2">
    <citation type="submission" date="2008-08" db="EMBL/GenBank/DDBJ databases">
        <authorList>
            <consortium name="Diatom Consortium"/>
            <person name="Grigoriev I."/>
            <person name="Grimwood J."/>
            <person name="Kuo A."/>
            <person name="Otillar R.P."/>
            <person name="Salamov A."/>
            <person name="Detter J.C."/>
            <person name="Lindquist E."/>
            <person name="Shapiro H."/>
            <person name="Lucas S."/>
            <person name="Glavina del Rio T."/>
            <person name="Pitluck S."/>
            <person name="Rokhsar D."/>
            <person name="Bowler C."/>
        </authorList>
    </citation>
    <scope>GENOME REANNOTATION</scope>
    <source>
        <strain evidence="4">CCAP 1055/1</strain>
    </source>
</reference>
<feature type="domain" description="DUF4168" evidence="2">
    <location>
        <begin position="196"/>
        <end position="290"/>
    </location>
</feature>
<protein>
    <recommendedName>
        <fullName evidence="2">DUF4168 domain-containing protein</fullName>
    </recommendedName>
</protein>
<feature type="chain" id="PRO_5002852562" description="DUF4168 domain-containing protein" evidence="1">
    <location>
        <begin position="25"/>
        <end position="304"/>
    </location>
</feature>
<accession>B7FQQ3</accession>
<dbReference type="HOGENOM" id="CLU_916636_0_0_1"/>
<dbReference type="RefSeq" id="XP_002176909.1">
    <property type="nucleotide sequence ID" value="XM_002176873.1"/>
</dbReference>
<sequence>MTMFSSSLIFFLFAIIAVTDHANASAVHVAPQTKPKNLRQSTLGRTVPRGGNMDVGSKLFRRMHETDQMPSLFSNSELEYDKYSACLAATEGLRRIRDRSLAAEVQAAGGTGTDMKEAEKHINAQYVQNSGRVLRALGMTVAEFNALGRQISQDEQLKEKVMEQAYLYRMAATINMDRANLIEDPASAELLQAFRKDKLHLFCESMSEIEQLRSDQIERLKRSLHVDKFPANVNISDPGLLPFLSPKVRAVVEAFPLQAEDIVKKHGLQSDEFNQMLQATHSNPIFRWKIQKEIRKGKEPAEAS</sequence>
<evidence type="ECO:0000313" key="3">
    <source>
        <dbReference type="EMBL" id="EEC51372.1"/>
    </source>
</evidence>
<keyword evidence="1" id="KW-0732">Signal</keyword>
<dbReference type="OMA" id="CESMSEI"/>
<dbReference type="AlphaFoldDB" id="B7FQQ3"/>